<evidence type="ECO:0000256" key="1">
    <source>
        <dbReference type="ARBA" id="ARBA00001946"/>
    </source>
</evidence>
<evidence type="ECO:0000259" key="6">
    <source>
        <dbReference type="SMART" id="SM00775"/>
    </source>
</evidence>
<evidence type="ECO:0000313" key="8">
    <source>
        <dbReference type="Proteomes" id="UP000886595"/>
    </source>
</evidence>
<feature type="region of interest" description="Disordered" evidence="5">
    <location>
        <begin position="849"/>
        <end position="868"/>
    </location>
</feature>
<feature type="compositionally biased region" description="Basic and acidic residues" evidence="5">
    <location>
        <begin position="487"/>
        <end position="509"/>
    </location>
</feature>
<comment type="cofactor">
    <cofactor evidence="1">
        <name>Mg(2+)</name>
        <dbReference type="ChEBI" id="CHEBI:18420"/>
    </cofactor>
</comment>
<dbReference type="InterPro" id="IPR026058">
    <property type="entry name" value="LIPIN"/>
</dbReference>
<dbReference type="SMART" id="SM00775">
    <property type="entry name" value="LNS2"/>
    <property type="match status" value="2"/>
</dbReference>
<feature type="region of interest" description="Disordered" evidence="5">
    <location>
        <begin position="1017"/>
        <end position="1088"/>
    </location>
</feature>
<comment type="similarity">
    <text evidence="2">Belongs to the lipin family.</text>
</comment>
<dbReference type="EMBL" id="JAAMPC010000012">
    <property type="protein sequence ID" value="KAG2276879.1"/>
    <property type="molecule type" value="Genomic_DNA"/>
</dbReference>
<feature type="region of interest" description="Disordered" evidence="5">
    <location>
        <begin position="487"/>
        <end position="512"/>
    </location>
</feature>
<accession>A0A8X7R1J9</accession>
<dbReference type="Pfam" id="PF08235">
    <property type="entry name" value="LNS2"/>
    <property type="match status" value="2"/>
</dbReference>
<feature type="compositionally biased region" description="Polar residues" evidence="5">
    <location>
        <begin position="1017"/>
        <end position="1049"/>
    </location>
</feature>
<sequence length="1564" mass="172085">MNAVGRIGSYIYRGVGTVSGPFHPFGGAIDIIVVQQPDGSFKSSPWYVRFGKFQGVLKNKRNLIKIEVNGVESSFNMYLAHTGQAYFLREFDDVIGDSETAEVYNLSSGDEGDGDGDDDDDDKVKLPFKSKSCNYDCPSKPGILGFVFGGRSVRESKVEDVVVGSEEKMVDSDLILETPLVASPTLRYLDEKEQDFRESNNVDDYCEENSILVDNGSTSTVFSIASEGSGEVDVCVESAEPRAQDSKQEMLGVPESVENVAADQVDLWSIGTSQEGSSTGSLVQDESKTTTGDDFEKSQSTSILQPEMEEEQFSFNDLDDCKPAESSSGGSNSPHTVKVDGIEDSKVLSEPVDIERKNDVSGEEVERLVESLPIMRLHDNDDMDASPCQPMSQSFDPSSNTSKWDLREDESSSRGLDAESVSENSPNFKAFTHVIANPDVVLENDKLILKIGGCYFPWEAAAPIILGVVSFGTAQVFEPKGMIAVDQNEKPVSSKDAGEPEEKQQEKPLPRPVKKMVRALAPTSEQLASLDLKEGMNTVNFTFSTNIVDARIYLWKWNARIVISDVDGTITRSDVLGQFMPLVGIDWSQTGVTHLFSAVKENGYQLMFLSARAISQASITRQFLVNLKQDGKALPDGPVVISPDGVFPSLYREVIRRAPHEFKISCLAEIRALFPPEHNPFYAGFGNRNTDEISYLEVGIPRGKIFTINPKGQVAVNRRVDTRSYTNLHALVNGMFPATTTSSERKMNAVGRIGSYIYRGVGTVSGPFHPSAARSTSSSSSSPTARSNPPLVRPIRQIPRVLKNKRNLIKIEVNGVESSFNMYLAHTGQAYFLREFDDVIGDSETAEVYNLSSGDEGDGDGDDDDDDKVKLPFKSKSCNYDCPSKPGILGFVFGGRSVRESKVEDVVVGSEEKMVDSDLILETPLVASPTLRYLDEKEQDFRESNNVDDYCEENSILVDNGSTSTVFSIASEGSGEVDVCVESAEPRAQDSKQEMLGVPESVENVAADQVDLWSIGTSQEGSSTGSLVQDESKTTTGDDFEKSQSTSILQPEMEEEQFSFNDLDDCKPAESSSGGSNSPHTVKVDGIEDSKRGKMMSLEKRLSGWLNHYRLWLHDNDDMDASPCQPMSQSFDPSSNTSKWDLREDESSSRGLDAESVSENSPNFKAFTHVIANPDVVELSFCKHLLREEMGAEAASQAFNSEKLDMETFASLGPSVLENDKLILKIGGCYFPWEAAAPIILGVVSFGTAQVFEPKGMIAVDQNEKPGDASSTPEGGSWKLWPFSLRKSKNDTEVSSKDAGEPEEKQQEKPLPRPVKKMVRALAPTSEQLASLDLKEGMNTVNFTFSTNIVDARIYLWKWNARIVISDVDGTITRSDVLGQFMPLVGIDWSQTGVTHLFSAVKENGYQLMFLSARAISQASITRQFLVNLKQDGKALPDGPVVISPDGVFPSLYREVIRRAPHEFKISCLAEIRALFPPEHNPFYAGFGNRNTDEISYLEVGIPRGKIFTINPKGQVAVNRRVDTRSYTNLHALVNGMFPATTTSSEREDFNTWNFWKLPPPSFM</sequence>
<dbReference type="InterPro" id="IPR031703">
    <property type="entry name" value="Lipin_mid"/>
</dbReference>
<evidence type="ECO:0000256" key="2">
    <source>
        <dbReference type="ARBA" id="ARBA00005476"/>
    </source>
</evidence>
<dbReference type="PANTHER" id="PTHR12181">
    <property type="entry name" value="LIPIN"/>
    <property type="match status" value="1"/>
</dbReference>
<feature type="compositionally biased region" description="Basic and acidic residues" evidence="5">
    <location>
        <begin position="1288"/>
        <end position="1311"/>
    </location>
</feature>
<dbReference type="GO" id="GO:0008195">
    <property type="term" value="F:phosphatidate phosphatase activity"/>
    <property type="evidence" value="ECO:0007669"/>
    <property type="project" value="UniProtKB-EC"/>
</dbReference>
<reference evidence="7 8" key="1">
    <citation type="submission" date="2020-02" db="EMBL/GenBank/DDBJ databases">
        <authorList>
            <person name="Ma Q."/>
            <person name="Huang Y."/>
            <person name="Song X."/>
            <person name="Pei D."/>
        </authorList>
    </citation>
    <scope>NUCLEOTIDE SEQUENCE [LARGE SCALE GENOMIC DNA]</scope>
    <source>
        <strain evidence="7">Sxm20200214</strain>
        <tissue evidence="7">Leaf</tissue>
    </source>
</reference>
<feature type="compositionally biased region" description="Acidic residues" evidence="5">
    <location>
        <begin position="855"/>
        <end position="866"/>
    </location>
</feature>
<dbReference type="EC" id="3.1.3.4" evidence="3"/>
<dbReference type="Proteomes" id="UP000886595">
    <property type="component" value="Unassembled WGS sequence"/>
</dbReference>
<feature type="domain" description="LNS2/PITP" evidence="6">
    <location>
        <begin position="561"/>
        <end position="717"/>
    </location>
</feature>
<feature type="compositionally biased region" description="Polar residues" evidence="5">
    <location>
        <begin position="271"/>
        <end position="304"/>
    </location>
</feature>
<proteinExistence type="inferred from homology"/>
<feature type="compositionally biased region" description="Acidic residues" evidence="5">
    <location>
        <begin position="110"/>
        <end position="121"/>
    </location>
</feature>
<dbReference type="InterPro" id="IPR013209">
    <property type="entry name" value="LNS2"/>
</dbReference>
<name>A0A8X7R1J9_BRACI</name>
<gene>
    <name evidence="7" type="ORF">Bca52824_059434</name>
</gene>
<dbReference type="InterPro" id="IPR031315">
    <property type="entry name" value="LNS2/PITP"/>
</dbReference>
<feature type="compositionally biased region" description="Low complexity" evidence="5">
    <location>
        <begin position="770"/>
        <end position="787"/>
    </location>
</feature>
<feature type="compositionally biased region" description="Polar residues" evidence="5">
    <location>
        <begin position="325"/>
        <end position="335"/>
    </location>
</feature>
<dbReference type="OrthoDB" id="4567at2759"/>
<feature type="compositionally biased region" description="Polar residues" evidence="5">
    <location>
        <begin position="389"/>
        <end position="403"/>
    </location>
</feature>
<feature type="region of interest" description="Disordered" evidence="5">
    <location>
        <begin position="769"/>
        <end position="796"/>
    </location>
</feature>
<keyword evidence="8" id="KW-1185">Reference proteome</keyword>
<feature type="region of interest" description="Disordered" evidence="5">
    <location>
        <begin position="271"/>
        <end position="344"/>
    </location>
</feature>
<dbReference type="PANTHER" id="PTHR12181:SF63">
    <property type="entry name" value="PHOSPHATIDATE PHOSPHATASE"/>
    <property type="match status" value="1"/>
</dbReference>
<dbReference type="InterPro" id="IPR036412">
    <property type="entry name" value="HAD-like_sf"/>
</dbReference>
<feature type="region of interest" description="Disordered" evidence="5">
    <location>
        <begin position="378"/>
        <end position="423"/>
    </location>
</feature>
<feature type="region of interest" description="Disordered" evidence="5">
    <location>
        <begin position="1261"/>
        <end position="1315"/>
    </location>
</feature>
<dbReference type="SUPFAM" id="SSF56784">
    <property type="entry name" value="HAD-like"/>
    <property type="match status" value="2"/>
</dbReference>
<feature type="region of interest" description="Disordered" evidence="5">
    <location>
        <begin position="104"/>
        <end position="123"/>
    </location>
</feature>
<dbReference type="Pfam" id="PF04571">
    <property type="entry name" value="Lipin_N"/>
    <property type="match status" value="1"/>
</dbReference>
<evidence type="ECO:0000313" key="7">
    <source>
        <dbReference type="EMBL" id="KAG2276879.1"/>
    </source>
</evidence>
<dbReference type="InterPro" id="IPR007651">
    <property type="entry name" value="Lipin_N"/>
</dbReference>
<keyword evidence="4" id="KW-0378">Hydrolase</keyword>
<protein>
    <recommendedName>
        <fullName evidence="3">phosphatidate phosphatase</fullName>
        <ecNumber evidence="3">3.1.3.4</ecNumber>
    </recommendedName>
</protein>
<organism evidence="7 8">
    <name type="scientific">Brassica carinata</name>
    <name type="common">Ethiopian mustard</name>
    <name type="synonym">Abyssinian cabbage</name>
    <dbReference type="NCBI Taxonomy" id="52824"/>
    <lineage>
        <taxon>Eukaryota</taxon>
        <taxon>Viridiplantae</taxon>
        <taxon>Streptophyta</taxon>
        <taxon>Embryophyta</taxon>
        <taxon>Tracheophyta</taxon>
        <taxon>Spermatophyta</taxon>
        <taxon>Magnoliopsida</taxon>
        <taxon>eudicotyledons</taxon>
        <taxon>Gunneridae</taxon>
        <taxon>Pentapetalae</taxon>
        <taxon>rosids</taxon>
        <taxon>malvids</taxon>
        <taxon>Brassicales</taxon>
        <taxon>Brassicaceae</taxon>
        <taxon>Brassiceae</taxon>
        <taxon>Brassica</taxon>
    </lineage>
</organism>
<evidence type="ECO:0000256" key="3">
    <source>
        <dbReference type="ARBA" id="ARBA00012638"/>
    </source>
</evidence>
<evidence type="ECO:0000256" key="4">
    <source>
        <dbReference type="ARBA" id="ARBA00022801"/>
    </source>
</evidence>
<feature type="compositionally biased region" description="Polar residues" evidence="5">
    <location>
        <begin position="1125"/>
        <end position="1139"/>
    </location>
</feature>
<comment type="caution">
    <text evidence="7">The sequence shown here is derived from an EMBL/GenBank/DDBJ whole genome shotgun (WGS) entry which is preliminary data.</text>
</comment>
<evidence type="ECO:0000256" key="5">
    <source>
        <dbReference type="SAM" id="MobiDB-lite"/>
    </source>
</evidence>
<feature type="compositionally biased region" description="Polar residues" evidence="5">
    <location>
        <begin position="1070"/>
        <end position="1080"/>
    </location>
</feature>
<feature type="domain" description="LNS2/PITP" evidence="6">
    <location>
        <begin position="1363"/>
        <end position="1519"/>
    </location>
</feature>
<dbReference type="Pfam" id="PF16876">
    <property type="entry name" value="Lipin_mid"/>
    <property type="match status" value="2"/>
</dbReference>
<feature type="region of interest" description="Disordered" evidence="5">
    <location>
        <begin position="1121"/>
        <end position="1159"/>
    </location>
</feature>